<dbReference type="Proteomes" id="UP000008144">
    <property type="component" value="Unassembled WGS sequence"/>
</dbReference>
<evidence type="ECO:0000313" key="3">
    <source>
        <dbReference type="Proteomes" id="UP000008144"/>
    </source>
</evidence>
<organism evidence="2 3">
    <name type="scientific">Ciona intestinalis</name>
    <name type="common">Transparent sea squirt</name>
    <name type="synonym">Ascidia intestinalis</name>
    <dbReference type="NCBI Taxonomy" id="7719"/>
    <lineage>
        <taxon>Eukaryota</taxon>
        <taxon>Metazoa</taxon>
        <taxon>Chordata</taxon>
        <taxon>Tunicata</taxon>
        <taxon>Ascidiacea</taxon>
        <taxon>Phlebobranchia</taxon>
        <taxon>Cionidae</taxon>
        <taxon>Ciona</taxon>
    </lineage>
</organism>
<dbReference type="GeneTree" id="ENSGT00390000013123"/>
<proteinExistence type="predicted"/>
<dbReference type="InParanoid" id="F6XQB7"/>
<evidence type="ECO:0000256" key="1">
    <source>
        <dbReference type="SAM" id="MobiDB-lite"/>
    </source>
</evidence>
<accession>F6XQB7</accession>
<dbReference type="AlphaFoldDB" id="F6XQB7"/>
<keyword evidence="3" id="KW-1185">Reference proteome</keyword>
<reference evidence="2" key="3">
    <citation type="submission" date="2025-09" db="UniProtKB">
        <authorList>
            <consortium name="Ensembl"/>
        </authorList>
    </citation>
    <scope>IDENTIFICATION</scope>
</reference>
<dbReference type="OMA" id="KISRGTH"/>
<dbReference type="Ensembl" id="ENSCINT00000029647.2">
    <property type="protein sequence ID" value="ENSCINP00000029401.2"/>
    <property type="gene ID" value="ENSCING00000017321.2"/>
</dbReference>
<dbReference type="HOGENOM" id="CLU_092650_0_0_1"/>
<sequence length="192" mass="21486">MNQNNDVDLNGTFKRSLSVPAAVRRKNNKTMLTCTPGGGNVVNGNARLNRICDRHVVSGKKRDIRVSRFDPAGIDLPFELLKKINDAGSHSEVGKSNIRNGSAHDPLKPMTSNDKVERRKETRIVRKLISVRRMASFTNRSPKNCCIKTVEIKKEQSETLGIFIKKRKISRGTDLSVLPDGTRCKEGIFISR</sequence>
<reference evidence="2" key="2">
    <citation type="submission" date="2025-08" db="UniProtKB">
        <authorList>
            <consortium name="Ensembl"/>
        </authorList>
    </citation>
    <scope>IDENTIFICATION</scope>
</reference>
<feature type="region of interest" description="Disordered" evidence="1">
    <location>
        <begin position="90"/>
        <end position="119"/>
    </location>
</feature>
<reference evidence="3" key="1">
    <citation type="journal article" date="2002" name="Science">
        <title>The draft genome of Ciona intestinalis: insights into chordate and vertebrate origins.</title>
        <authorList>
            <person name="Dehal P."/>
            <person name="Satou Y."/>
            <person name="Campbell R.K."/>
            <person name="Chapman J."/>
            <person name="Degnan B."/>
            <person name="De Tomaso A."/>
            <person name="Davidson B."/>
            <person name="Di Gregorio A."/>
            <person name="Gelpke M."/>
            <person name="Goodstein D.M."/>
            <person name="Harafuji N."/>
            <person name="Hastings K.E."/>
            <person name="Ho I."/>
            <person name="Hotta K."/>
            <person name="Huang W."/>
            <person name="Kawashima T."/>
            <person name="Lemaire P."/>
            <person name="Martinez D."/>
            <person name="Meinertzhagen I.A."/>
            <person name="Necula S."/>
            <person name="Nonaka M."/>
            <person name="Putnam N."/>
            <person name="Rash S."/>
            <person name="Saiga H."/>
            <person name="Satake M."/>
            <person name="Terry A."/>
            <person name="Yamada L."/>
            <person name="Wang H.G."/>
            <person name="Awazu S."/>
            <person name="Azumi K."/>
            <person name="Boore J."/>
            <person name="Branno M."/>
            <person name="Chin-Bow S."/>
            <person name="DeSantis R."/>
            <person name="Doyle S."/>
            <person name="Francino P."/>
            <person name="Keys D.N."/>
            <person name="Haga S."/>
            <person name="Hayashi H."/>
            <person name="Hino K."/>
            <person name="Imai K.S."/>
            <person name="Inaba K."/>
            <person name="Kano S."/>
            <person name="Kobayashi K."/>
            <person name="Kobayashi M."/>
            <person name="Lee B.I."/>
            <person name="Makabe K.W."/>
            <person name="Manohar C."/>
            <person name="Matassi G."/>
            <person name="Medina M."/>
            <person name="Mochizuki Y."/>
            <person name="Mount S."/>
            <person name="Morishita T."/>
            <person name="Miura S."/>
            <person name="Nakayama A."/>
            <person name="Nishizaka S."/>
            <person name="Nomoto H."/>
            <person name="Ohta F."/>
            <person name="Oishi K."/>
            <person name="Rigoutsos I."/>
            <person name="Sano M."/>
            <person name="Sasaki A."/>
            <person name="Sasakura Y."/>
            <person name="Shoguchi E."/>
            <person name="Shin-i T."/>
            <person name="Spagnuolo A."/>
            <person name="Stainier D."/>
            <person name="Suzuki M.M."/>
            <person name="Tassy O."/>
            <person name="Takatori N."/>
            <person name="Tokuoka M."/>
            <person name="Yagi K."/>
            <person name="Yoshizaki F."/>
            <person name="Wada S."/>
            <person name="Zhang C."/>
            <person name="Hyatt P.D."/>
            <person name="Larimer F."/>
            <person name="Detter C."/>
            <person name="Doggett N."/>
            <person name="Glavina T."/>
            <person name="Hawkins T."/>
            <person name="Richardson P."/>
            <person name="Lucas S."/>
            <person name="Kohara Y."/>
            <person name="Levine M."/>
            <person name="Satoh N."/>
            <person name="Rokhsar D.S."/>
        </authorList>
    </citation>
    <scope>NUCLEOTIDE SEQUENCE [LARGE SCALE GENOMIC DNA]</scope>
</reference>
<evidence type="ECO:0000313" key="2">
    <source>
        <dbReference type="Ensembl" id="ENSCINP00000029401.2"/>
    </source>
</evidence>
<protein>
    <submittedName>
        <fullName evidence="2">Uncharacterized protein</fullName>
    </submittedName>
</protein>
<name>F6XQB7_CIOIN</name>